<dbReference type="EMBL" id="AAMO01000013">
    <property type="protein sequence ID" value="EAQ01466.1"/>
    <property type="molecule type" value="Genomic_DNA"/>
</dbReference>
<evidence type="ECO:0000313" key="2">
    <source>
        <dbReference type="Proteomes" id="UP000004318"/>
    </source>
</evidence>
<gene>
    <name evidence="1" type="ORF">OB2597_01217</name>
</gene>
<evidence type="ECO:0000313" key="1">
    <source>
        <dbReference type="EMBL" id="EAQ01466.1"/>
    </source>
</evidence>
<comment type="caution">
    <text evidence="1">The sequence shown here is derived from an EMBL/GenBank/DDBJ whole genome shotgun (WGS) entry which is preliminary data.</text>
</comment>
<reference evidence="1 2" key="1">
    <citation type="journal article" date="2010" name="J. Bacteriol.">
        <title>Genome sequences of Oceanicola granulosus HTCC2516(T) and Oceanicola batsensis HTCC2597(TDelta).</title>
        <authorList>
            <person name="Thrash J.C."/>
            <person name="Cho J.C."/>
            <person name="Vergin K.L."/>
            <person name="Giovannoni S.J."/>
        </authorList>
    </citation>
    <scope>NUCLEOTIDE SEQUENCE [LARGE SCALE GENOMIC DNA]</scope>
    <source>
        <strain evidence="2">ATCC BAA-863 / DSM 15984 / KCTC 12145 / HTCC2597</strain>
    </source>
</reference>
<sequence length="137" mass="15348">MGLAMLGVAGPAGAQCATEGLRVKCIYVGPNEDGNARGSEIISRFVTVPEREVANEETDRDSTFKRIMARRNKVPEPTFSEGDTLPADVLVLMNPLRYGLPRPRDGWTYFSHGSEIYRAILRSRRVLDYVNPHISRR</sequence>
<name>A3U2T6_PSEBH</name>
<accession>A3U2T6</accession>
<dbReference type="HOGENOM" id="CLU_1863129_0_0_5"/>
<dbReference type="eggNOG" id="ENOG50313AG">
    <property type="taxonomic scope" value="Bacteria"/>
</dbReference>
<keyword evidence="2" id="KW-1185">Reference proteome</keyword>
<proteinExistence type="predicted"/>
<dbReference type="AlphaFoldDB" id="A3U2T6"/>
<protein>
    <submittedName>
        <fullName evidence="1">Uncharacterized protein</fullName>
    </submittedName>
</protein>
<dbReference type="Proteomes" id="UP000004318">
    <property type="component" value="Unassembled WGS sequence"/>
</dbReference>
<organism evidence="1 2">
    <name type="scientific">Pseudooceanicola batsensis (strain ATCC BAA-863 / DSM 15984 / KCTC 12145 / HTCC2597)</name>
    <name type="common">Oceanicola batsensis</name>
    <dbReference type="NCBI Taxonomy" id="252305"/>
    <lineage>
        <taxon>Bacteria</taxon>
        <taxon>Pseudomonadati</taxon>
        <taxon>Pseudomonadota</taxon>
        <taxon>Alphaproteobacteria</taxon>
        <taxon>Rhodobacterales</taxon>
        <taxon>Paracoccaceae</taxon>
        <taxon>Pseudooceanicola</taxon>
    </lineage>
</organism>